<accession>A0ABY6VMQ4</accession>
<dbReference type="InterPro" id="IPR018060">
    <property type="entry name" value="HTH_AraC"/>
</dbReference>
<evidence type="ECO:0000313" key="5">
    <source>
        <dbReference type="EMBL" id="VVD66237.1"/>
    </source>
</evidence>
<gene>
    <name evidence="5" type="ORF">PCA20602_00370</name>
</gene>
<dbReference type="Gene3D" id="1.10.10.60">
    <property type="entry name" value="Homeodomain-like"/>
    <property type="match status" value="1"/>
</dbReference>
<keyword evidence="2" id="KW-0238">DNA-binding</keyword>
<protein>
    <submittedName>
        <fullName evidence="5">AraC family transcriptional regulator</fullName>
    </submittedName>
</protein>
<feature type="domain" description="HTH araC/xylS-type" evidence="4">
    <location>
        <begin position="165"/>
        <end position="262"/>
    </location>
</feature>
<sequence>MNLPKHLKAKMARVQHMDASDPPLIALVGRESTPRVSQTHHHASGQLLGLFNGLISVRTSLGAWVVPTTRAVWVPPHCPHAAFSHGPFNGWAVYVRPDRCAGLPEQPRAIEVSGLLREAVVRAAQWDMGPPDRAQTHVMQVILDEIALSPADAFRLPMPGDARLKRIATALVDNPADARTLDAWAAWANTAPRTVSRRFVEETGLTFTAWRQRARLLRGLELLAAGQPVGTVALDLGYDNASAFIAVFKRTFNTTPGRYFAMASPDIADARAAGTLVADDDAAG</sequence>
<dbReference type="PROSITE" id="PS00041">
    <property type="entry name" value="HTH_ARAC_FAMILY_1"/>
    <property type="match status" value="1"/>
</dbReference>
<evidence type="ECO:0000256" key="3">
    <source>
        <dbReference type="ARBA" id="ARBA00023163"/>
    </source>
</evidence>
<evidence type="ECO:0000256" key="1">
    <source>
        <dbReference type="ARBA" id="ARBA00023015"/>
    </source>
</evidence>
<dbReference type="RefSeq" id="WP_217432344.1">
    <property type="nucleotide sequence ID" value="NZ_CABPRV010000001.1"/>
</dbReference>
<dbReference type="PANTHER" id="PTHR11019:SF159">
    <property type="entry name" value="TRANSCRIPTIONAL REGULATOR-RELATED"/>
    <property type="match status" value="1"/>
</dbReference>
<dbReference type="PROSITE" id="PS01124">
    <property type="entry name" value="HTH_ARAC_FAMILY_2"/>
    <property type="match status" value="1"/>
</dbReference>
<dbReference type="SUPFAM" id="SSF51182">
    <property type="entry name" value="RmlC-like cupins"/>
    <property type="match status" value="1"/>
</dbReference>
<reference evidence="5 6" key="1">
    <citation type="submission" date="2019-08" db="EMBL/GenBank/DDBJ databases">
        <authorList>
            <person name="Peeters C."/>
        </authorList>
    </citation>
    <scope>NUCLEOTIDE SEQUENCE [LARGE SCALE GENOMIC DNA]</scope>
    <source>
        <strain evidence="5 6">LMG 20602</strain>
    </source>
</reference>
<name>A0ABY6VMQ4_9BURK</name>
<proteinExistence type="predicted"/>
<dbReference type="PANTHER" id="PTHR11019">
    <property type="entry name" value="HTH-TYPE TRANSCRIPTIONAL REGULATOR NIMR"/>
    <property type="match status" value="1"/>
</dbReference>
<dbReference type="SUPFAM" id="SSF46689">
    <property type="entry name" value="Homeodomain-like"/>
    <property type="match status" value="1"/>
</dbReference>
<evidence type="ECO:0000256" key="2">
    <source>
        <dbReference type="ARBA" id="ARBA00023125"/>
    </source>
</evidence>
<comment type="caution">
    <text evidence="5">The sequence shown here is derived from an EMBL/GenBank/DDBJ whole genome shotgun (WGS) entry which is preliminary data.</text>
</comment>
<dbReference type="InterPro" id="IPR009057">
    <property type="entry name" value="Homeodomain-like_sf"/>
</dbReference>
<organism evidence="5 6">
    <name type="scientific">Pandoraea capi</name>
    <dbReference type="NCBI Taxonomy" id="2508286"/>
    <lineage>
        <taxon>Bacteria</taxon>
        <taxon>Pseudomonadati</taxon>
        <taxon>Pseudomonadota</taxon>
        <taxon>Betaproteobacteria</taxon>
        <taxon>Burkholderiales</taxon>
        <taxon>Burkholderiaceae</taxon>
        <taxon>Pandoraea</taxon>
    </lineage>
</organism>
<keyword evidence="6" id="KW-1185">Reference proteome</keyword>
<dbReference type="Pfam" id="PF12833">
    <property type="entry name" value="HTH_18"/>
    <property type="match status" value="1"/>
</dbReference>
<dbReference type="InterPro" id="IPR018062">
    <property type="entry name" value="HTH_AraC-typ_CS"/>
</dbReference>
<dbReference type="SMART" id="SM00342">
    <property type="entry name" value="HTH_ARAC"/>
    <property type="match status" value="1"/>
</dbReference>
<dbReference type="EMBL" id="CABPRV010000001">
    <property type="protein sequence ID" value="VVD66237.1"/>
    <property type="molecule type" value="Genomic_DNA"/>
</dbReference>
<dbReference type="InterPro" id="IPR011051">
    <property type="entry name" value="RmlC_Cupin_sf"/>
</dbReference>
<dbReference type="CDD" id="cd06124">
    <property type="entry name" value="cupin_NimR-like_N"/>
    <property type="match status" value="1"/>
</dbReference>
<evidence type="ECO:0000259" key="4">
    <source>
        <dbReference type="PROSITE" id="PS01124"/>
    </source>
</evidence>
<keyword evidence="1" id="KW-0805">Transcription regulation</keyword>
<evidence type="ECO:0000313" key="6">
    <source>
        <dbReference type="Proteomes" id="UP000366065"/>
    </source>
</evidence>
<dbReference type="Proteomes" id="UP000366065">
    <property type="component" value="Unassembled WGS sequence"/>
</dbReference>
<keyword evidence="3" id="KW-0804">Transcription</keyword>